<evidence type="ECO:0000256" key="3">
    <source>
        <dbReference type="ARBA" id="ARBA00023027"/>
    </source>
</evidence>
<dbReference type="OrthoDB" id="1658637at2759"/>
<evidence type="ECO:0000313" key="6">
    <source>
        <dbReference type="EMBL" id="PWA90806.1"/>
    </source>
</evidence>
<comment type="pathway">
    <text evidence="2">Carbohydrate metabolism; galactose metabolism.</text>
</comment>
<feature type="region of interest" description="Disordered" evidence="5">
    <location>
        <begin position="1"/>
        <end position="37"/>
    </location>
</feature>
<evidence type="ECO:0000256" key="2">
    <source>
        <dbReference type="ARBA" id="ARBA00004947"/>
    </source>
</evidence>
<evidence type="ECO:0000313" key="7">
    <source>
        <dbReference type="Proteomes" id="UP000245207"/>
    </source>
</evidence>
<proteinExistence type="predicted"/>
<organism evidence="6 7">
    <name type="scientific">Artemisia annua</name>
    <name type="common">Sweet wormwood</name>
    <dbReference type="NCBI Taxonomy" id="35608"/>
    <lineage>
        <taxon>Eukaryota</taxon>
        <taxon>Viridiplantae</taxon>
        <taxon>Streptophyta</taxon>
        <taxon>Embryophyta</taxon>
        <taxon>Tracheophyta</taxon>
        <taxon>Spermatophyta</taxon>
        <taxon>Magnoliopsida</taxon>
        <taxon>eudicotyledons</taxon>
        <taxon>Gunneridae</taxon>
        <taxon>Pentapetalae</taxon>
        <taxon>asterids</taxon>
        <taxon>campanulids</taxon>
        <taxon>Asterales</taxon>
        <taxon>Asteraceae</taxon>
        <taxon>Asteroideae</taxon>
        <taxon>Anthemideae</taxon>
        <taxon>Artemisiinae</taxon>
        <taxon>Artemisia</taxon>
    </lineage>
</organism>
<keyword evidence="7" id="KW-1185">Reference proteome</keyword>
<dbReference type="EMBL" id="PKPP01000598">
    <property type="protein sequence ID" value="PWA90806.1"/>
    <property type="molecule type" value="Genomic_DNA"/>
</dbReference>
<evidence type="ECO:0000256" key="5">
    <source>
        <dbReference type="SAM" id="MobiDB-lite"/>
    </source>
</evidence>
<evidence type="ECO:0000256" key="4">
    <source>
        <dbReference type="ARBA" id="ARBA00023235"/>
    </source>
</evidence>
<reference evidence="6 7" key="1">
    <citation type="journal article" date="2018" name="Mol. Plant">
        <title>The genome of Artemisia annua provides insight into the evolution of Asteraceae family and artemisinin biosynthesis.</title>
        <authorList>
            <person name="Shen Q."/>
            <person name="Zhang L."/>
            <person name="Liao Z."/>
            <person name="Wang S."/>
            <person name="Yan T."/>
            <person name="Shi P."/>
            <person name="Liu M."/>
            <person name="Fu X."/>
            <person name="Pan Q."/>
            <person name="Wang Y."/>
            <person name="Lv Z."/>
            <person name="Lu X."/>
            <person name="Zhang F."/>
            <person name="Jiang W."/>
            <person name="Ma Y."/>
            <person name="Chen M."/>
            <person name="Hao X."/>
            <person name="Li L."/>
            <person name="Tang Y."/>
            <person name="Lv G."/>
            <person name="Zhou Y."/>
            <person name="Sun X."/>
            <person name="Brodelius P.E."/>
            <person name="Rose J.K.C."/>
            <person name="Tang K."/>
        </authorList>
    </citation>
    <scope>NUCLEOTIDE SEQUENCE [LARGE SCALE GENOMIC DNA]</scope>
    <source>
        <strain evidence="7">cv. Huhao1</strain>
        <tissue evidence="6">Leaf</tissue>
    </source>
</reference>
<dbReference type="PANTHER" id="PTHR43725">
    <property type="entry name" value="UDP-GLUCOSE 4-EPIMERASE"/>
    <property type="match status" value="1"/>
</dbReference>
<dbReference type="AlphaFoldDB" id="A0A2U1PYK1"/>
<accession>A0A2U1PYK1</accession>
<gene>
    <name evidence="6" type="ORF">CTI12_AA096070</name>
</gene>
<evidence type="ECO:0000256" key="1">
    <source>
        <dbReference type="ARBA" id="ARBA00001911"/>
    </source>
</evidence>
<feature type="compositionally biased region" description="Low complexity" evidence="5">
    <location>
        <begin position="14"/>
        <end position="25"/>
    </location>
</feature>
<dbReference type="PANTHER" id="PTHR43725:SF47">
    <property type="entry name" value="UDP-GLUCOSE 4-EPIMERASE"/>
    <property type="match status" value="1"/>
</dbReference>
<dbReference type="Proteomes" id="UP000245207">
    <property type="component" value="Unassembled WGS sequence"/>
</dbReference>
<feature type="region of interest" description="Disordered" evidence="5">
    <location>
        <begin position="45"/>
        <end position="64"/>
    </location>
</feature>
<name>A0A2U1PYK1_ARTAN</name>
<dbReference type="GO" id="GO:0005829">
    <property type="term" value="C:cytosol"/>
    <property type="evidence" value="ECO:0007669"/>
    <property type="project" value="TreeGrafter"/>
</dbReference>
<sequence length="240" mass="27365">MASVAILHSQSSLTNNPDVTKTPTPTKSPQPVRTPSPYIIPARRTTLAEKEDIKPPVTSHGQNRPKIYNGYVDFQEFSKVFARCRRVQEYMKKKKGGTKEVDPTVKNCLGSNPKRVLDQEIKECFAGFMFPDSPNPSALPLPTSLIKKTMNTAYNGVTTKSLFVNGRRPGDAEIVYAATAKAEQELNWRKAKYGIEDMCRDQWNLACKNPMAIRPKQQIEQKDHVWICFWWFSFVYSQKM</sequence>
<dbReference type="GO" id="GO:0003978">
    <property type="term" value="F:UDP-glucose 4-epimerase activity"/>
    <property type="evidence" value="ECO:0007669"/>
    <property type="project" value="TreeGrafter"/>
</dbReference>
<dbReference type="STRING" id="35608.A0A2U1PYK1"/>
<keyword evidence="4" id="KW-0413">Isomerase</keyword>
<dbReference type="GO" id="GO:0005996">
    <property type="term" value="P:monosaccharide metabolic process"/>
    <property type="evidence" value="ECO:0007669"/>
    <property type="project" value="TreeGrafter"/>
</dbReference>
<keyword evidence="3" id="KW-0520">NAD</keyword>
<comment type="cofactor">
    <cofactor evidence="1">
        <name>NAD(+)</name>
        <dbReference type="ChEBI" id="CHEBI:57540"/>
    </cofactor>
</comment>
<protein>
    <submittedName>
        <fullName evidence="6">UDP-glucose 4-epimerase GEPI48</fullName>
    </submittedName>
</protein>
<dbReference type="Gene3D" id="3.90.25.10">
    <property type="entry name" value="UDP-galactose 4-epimerase, domain 1"/>
    <property type="match status" value="1"/>
</dbReference>
<comment type="caution">
    <text evidence="6">The sequence shown here is derived from an EMBL/GenBank/DDBJ whole genome shotgun (WGS) entry which is preliminary data.</text>
</comment>